<sequence>MKSDLLDKYHNFGLRIVHVCPDSERLPGYYFIIGLGFFHLTLGIPAIVLDHDDFDTRMFRVIPVVGLIILLGKFLALFIMSREVAALIEEVHDDWNSEDISKPAHEIIEKNIKTARYLSHSMMALYGFVNVSLLLRSIALYLTGDVEKREFMTPIIFFWNIKESPAYEILMVSQFIMSSAGVYNAGIIEGQLAFLVREITVVEIAMSLVSALQSYKGAKLIFGIEKSIEQ</sequence>
<accession>A0ACC2PAT3</accession>
<protein>
    <submittedName>
        <fullName evidence="1">Uncharacterized protein</fullName>
    </submittedName>
</protein>
<evidence type="ECO:0000313" key="2">
    <source>
        <dbReference type="Proteomes" id="UP001239111"/>
    </source>
</evidence>
<proteinExistence type="predicted"/>
<gene>
    <name evidence="1" type="ORF">QAD02_016339</name>
</gene>
<organism evidence="1 2">
    <name type="scientific">Eretmocerus hayati</name>
    <dbReference type="NCBI Taxonomy" id="131215"/>
    <lineage>
        <taxon>Eukaryota</taxon>
        <taxon>Metazoa</taxon>
        <taxon>Ecdysozoa</taxon>
        <taxon>Arthropoda</taxon>
        <taxon>Hexapoda</taxon>
        <taxon>Insecta</taxon>
        <taxon>Pterygota</taxon>
        <taxon>Neoptera</taxon>
        <taxon>Endopterygota</taxon>
        <taxon>Hymenoptera</taxon>
        <taxon>Apocrita</taxon>
        <taxon>Proctotrupomorpha</taxon>
        <taxon>Chalcidoidea</taxon>
        <taxon>Aphelinidae</taxon>
        <taxon>Aphelininae</taxon>
        <taxon>Eretmocerus</taxon>
    </lineage>
</organism>
<keyword evidence="2" id="KW-1185">Reference proteome</keyword>
<comment type="caution">
    <text evidence="1">The sequence shown here is derived from an EMBL/GenBank/DDBJ whole genome shotgun (WGS) entry which is preliminary data.</text>
</comment>
<dbReference type="Proteomes" id="UP001239111">
    <property type="component" value="Chromosome 2"/>
</dbReference>
<reference evidence="1" key="1">
    <citation type="submission" date="2023-04" db="EMBL/GenBank/DDBJ databases">
        <title>A chromosome-level genome assembly of the parasitoid wasp Eretmocerus hayati.</title>
        <authorList>
            <person name="Zhong Y."/>
            <person name="Liu S."/>
            <person name="Liu Y."/>
        </authorList>
    </citation>
    <scope>NUCLEOTIDE SEQUENCE</scope>
    <source>
        <strain evidence="1">ZJU_SS_LIU_2023</strain>
    </source>
</reference>
<evidence type="ECO:0000313" key="1">
    <source>
        <dbReference type="EMBL" id="KAJ8680552.1"/>
    </source>
</evidence>
<dbReference type="EMBL" id="CM056742">
    <property type="protein sequence ID" value="KAJ8680552.1"/>
    <property type="molecule type" value="Genomic_DNA"/>
</dbReference>
<name>A0ACC2PAT3_9HYME</name>